<evidence type="ECO:0000259" key="5">
    <source>
        <dbReference type="Pfam" id="PF00561"/>
    </source>
</evidence>
<comment type="similarity">
    <text evidence="1">Belongs to the peptidase S33 family.</text>
</comment>
<keyword evidence="2 4" id="KW-0732">Signal</keyword>
<dbReference type="PANTHER" id="PTHR43248">
    <property type="entry name" value="2-SUCCINYL-6-HYDROXY-2,4-CYCLOHEXADIENE-1-CARBOXYLATE SYNTHASE"/>
    <property type="match status" value="1"/>
</dbReference>
<evidence type="ECO:0000256" key="3">
    <source>
        <dbReference type="ARBA" id="ARBA00022801"/>
    </source>
</evidence>
<dbReference type="Proteomes" id="UP000198923">
    <property type="component" value="Unassembled WGS sequence"/>
</dbReference>
<dbReference type="RefSeq" id="WP_093173581.1">
    <property type="nucleotide sequence ID" value="NZ_FNCN01000029.1"/>
</dbReference>
<reference evidence="7 8" key="1">
    <citation type="submission" date="2016-10" db="EMBL/GenBank/DDBJ databases">
        <authorList>
            <person name="de Groot N.N."/>
        </authorList>
    </citation>
    <scope>NUCLEOTIDE SEQUENCE [LARGE SCALE GENOMIC DNA]</scope>
    <source>
        <strain evidence="7 8">CPCC 201354</strain>
    </source>
</reference>
<dbReference type="InterPro" id="IPR000073">
    <property type="entry name" value="AB_hydrolase_1"/>
</dbReference>
<dbReference type="PROSITE" id="PS51257">
    <property type="entry name" value="PROKAR_LIPOPROTEIN"/>
    <property type="match status" value="1"/>
</dbReference>
<dbReference type="InterPro" id="IPR051601">
    <property type="entry name" value="Serine_prot/Carboxylest_S33"/>
</dbReference>
<evidence type="ECO:0000259" key="6">
    <source>
        <dbReference type="Pfam" id="PF08386"/>
    </source>
</evidence>
<evidence type="ECO:0000256" key="1">
    <source>
        <dbReference type="ARBA" id="ARBA00010088"/>
    </source>
</evidence>
<dbReference type="OrthoDB" id="3930934at2"/>
<evidence type="ECO:0000313" key="8">
    <source>
        <dbReference type="Proteomes" id="UP000198923"/>
    </source>
</evidence>
<dbReference type="AlphaFoldDB" id="A0A1G8GV77"/>
<protein>
    <submittedName>
        <fullName evidence="7">Alpha/beta hydrolase fold</fullName>
    </submittedName>
</protein>
<keyword evidence="3 7" id="KW-0378">Hydrolase</keyword>
<dbReference type="Gene3D" id="3.40.50.1820">
    <property type="entry name" value="alpha/beta hydrolase"/>
    <property type="match status" value="1"/>
</dbReference>
<dbReference type="InterPro" id="IPR029058">
    <property type="entry name" value="AB_hydrolase_fold"/>
</dbReference>
<proteinExistence type="inferred from homology"/>
<dbReference type="PANTHER" id="PTHR43248:SF29">
    <property type="entry name" value="TRIPEPTIDYL AMINOPEPTIDASE"/>
    <property type="match status" value="1"/>
</dbReference>
<dbReference type="Pfam" id="PF00561">
    <property type="entry name" value="Abhydrolase_1"/>
    <property type="match status" value="1"/>
</dbReference>
<dbReference type="STRING" id="504805.SAMN05421505_12932"/>
<accession>A0A1G8GV77</accession>
<dbReference type="EMBL" id="FNCN01000029">
    <property type="protein sequence ID" value="SDH98325.1"/>
    <property type="molecule type" value="Genomic_DNA"/>
</dbReference>
<evidence type="ECO:0000256" key="2">
    <source>
        <dbReference type="ARBA" id="ARBA00022729"/>
    </source>
</evidence>
<feature type="signal peptide" evidence="4">
    <location>
        <begin position="1"/>
        <end position="24"/>
    </location>
</feature>
<feature type="chain" id="PRO_5038414207" evidence="4">
    <location>
        <begin position="25"/>
        <end position="502"/>
    </location>
</feature>
<sequence length="502" mass="53720">MRFVRPALAALAAAGLFVSGTGCTQGVGRTTTSPAAEPPSAQKLAWRPCGGEFECAKLQVPIDYGKPNGEKIQIAVIRLPASGPNRIGSIVVNPGGPGGSGVQYARAARSVLSDEVRQRFDVVGFDPRGVGESAPVRCLSPRELDAYLSLDNTPDKPEEVKAYEEGAKRFAAGCESESARLLPYVGTVNVARDMDRLREALGDKGLTYLGKSYGTMIGAVYADLFPTKVRALVLDGAVDPSLSSMDVNLTQAKGFETAYRAFLQDCLGHADCPFRGRTVDEAMKELTELLRRTDTTPLRNSSGDGRHITEPWVTLGILTPLYDRRSWPTLRQALSDALRGDGTTLLRMADVLVDRRRDGTYSNQTESNMAVNCVDSPYPTSLSAFTKAAGEAAKAAPHFGPQVMWGSLPCAFWPVPADKRIAHLSAKGAPPILVIGTYRDPATPYSWAQSLAKQLSSGVLLSYDGDGHTAYYTGSSCVDDAVDRYLISLKPPAPGTVCPKVG</sequence>
<name>A0A1G8GV77_9ACTN</name>
<dbReference type="InterPro" id="IPR013595">
    <property type="entry name" value="Pept_S33_TAP-like_C"/>
</dbReference>
<dbReference type="Pfam" id="PF08386">
    <property type="entry name" value="Abhydrolase_4"/>
    <property type="match status" value="1"/>
</dbReference>
<feature type="domain" description="AB hydrolase-1" evidence="5">
    <location>
        <begin position="90"/>
        <end position="279"/>
    </location>
</feature>
<gene>
    <name evidence="7" type="ORF">SAMN05421505_12932</name>
</gene>
<feature type="domain" description="Peptidase S33 tripeptidyl aminopeptidase-like C-terminal" evidence="6">
    <location>
        <begin position="397"/>
        <end position="498"/>
    </location>
</feature>
<keyword evidence="8" id="KW-1185">Reference proteome</keyword>
<dbReference type="GO" id="GO:0016787">
    <property type="term" value="F:hydrolase activity"/>
    <property type="evidence" value="ECO:0007669"/>
    <property type="project" value="UniProtKB-KW"/>
</dbReference>
<evidence type="ECO:0000256" key="4">
    <source>
        <dbReference type="SAM" id="SignalP"/>
    </source>
</evidence>
<dbReference type="SUPFAM" id="SSF53474">
    <property type="entry name" value="alpha/beta-Hydrolases"/>
    <property type="match status" value="1"/>
</dbReference>
<evidence type="ECO:0000313" key="7">
    <source>
        <dbReference type="EMBL" id="SDH98325.1"/>
    </source>
</evidence>
<organism evidence="7 8">
    <name type="scientific">Sinosporangium album</name>
    <dbReference type="NCBI Taxonomy" id="504805"/>
    <lineage>
        <taxon>Bacteria</taxon>
        <taxon>Bacillati</taxon>
        <taxon>Actinomycetota</taxon>
        <taxon>Actinomycetes</taxon>
        <taxon>Streptosporangiales</taxon>
        <taxon>Streptosporangiaceae</taxon>
        <taxon>Sinosporangium</taxon>
    </lineage>
</organism>